<keyword evidence="6" id="KW-0547">Nucleotide-binding</keyword>
<sequence>METTFAPTRPNLIRRQAVLTVHDLAVRAPDGTAIVLPLDLELAPGEILGLVGESGSGKSTLGMALLGYAMPGLTITEGTVVVAGHDVSSADEAGRRRLRGGVISYVPQDPGAALNPVRRIGRQIDRMLRTHAPELSGAQRSRRIGELLDRVGLPDTREFLRRYPHQLSGGQAQRFAIAVAFSCDPAVVVLDEPTTGLDVVTQRRVLELVRGLCRDDATAAVYISHDLEVVAELADRIAVMYSGRIIESGAADRIAYAAGHPYTRGLIAAVPDRTGRESVTGIPGHAPSPFRRPDGCAFAPRCPVARASCAHGEAPALRRIGTGHLVACPYEREKTSGSTARPAPRGPVAATESAGLTITNLRAGYGGLQVLHGIDLRLPPGRCLAIVGESGSGKTTVAKVLAGLHIHYTGAVELDGATMATAVERRSPAHRRAVQYIFQNPAAALNPRRTVFDTVAAARRVLVPEDPDPGSAVRATLESVALPETYWCRYPHQLSGGERQRVAIARGLVGEPRFLICDEVTSALDVSVQATIVELLRDLVLRRGVGMVFITHQLPLVRGLADEVAVFQQGRLREYAPTGTVLDAPTHDYTRTLLSAGPHPLRSARPNPAGAGTIPLGKDVP</sequence>
<comment type="subcellular location">
    <subcellularLocation>
        <location evidence="1">Cell membrane</location>
        <topology evidence="1">Peripheral membrane protein</topology>
    </subcellularLocation>
</comment>
<keyword evidence="3" id="KW-0813">Transport</keyword>
<keyword evidence="13" id="KW-1185">Reference proteome</keyword>
<dbReference type="GO" id="GO:0005886">
    <property type="term" value="C:plasma membrane"/>
    <property type="evidence" value="ECO:0007669"/>
    <property type="project" value="UniProtKB-SubCell"/>
</dbReference>
<dbReference type="PANTHER" id="PTHR43297">
    <property type="entry name" value="OLIGOPEPTIDE TRANSPORT ATP-BINDING PROTEIN APPD"/>
    <property type="match status" value="1"/>
</dbReference>
<dbReference type="InterPro" id="IPR013563">
    <property type="entry name" value="Oligopep_ABC_C"/>
</dbReference>
<evidence type="ECO:0000256" key="9">
    <source>
        <dbReference type="ARBA" id="ARBA00023136"/>
    </source>
</evidence>
<dbReference type="NCBIfam" id="NF008453">
    <property type="entry name" value="PRK11308.1"/>
    <property type="match status" value="2"/>
</dbReference>
<dbReference type="Pfam" id="PF00005">
    <property type="entry name" value="ABC_tran"/>
    <property type="match status" value="2"/>
</dbReference>
<dbReference type="InterPro" id="IPR003439">
    <property type="entry name" value="ABC_transporter-like_ATP-bd"/>
</dbReference>
<reference evidence="12 13" key="1">
    <citation type="submission" date="2019-10" db="EMBL/GenBank/DDBJ databases">
        <title>Nocardia macrotermitis sp. nov. and Nocardia aurantia sp. nov., isolated from the gut of fungus growing-termite Macrotermes natalensis.</title>
        <authorList>
            <person name="Benndorf R."/>
            <person name="Schwitalla J."/>
            <person name="Martin K."/>
            <person name="De Beer W."/>
            <person name="Kaster A.-K."/>
            <person name="Vollmers J."/>
            <person name="Poulsen M."/>
            <person name="Beemelmanns C."/>
        </authorList>
    </citation>
    <scope>NUCLEOTIDE SEQUENCE [LARGE SCALE GENOMIC DNA]</scope>
    <source>
        <strain evidence="12 13">RB56</strain>
    </source>
</reference>
<feature type="region of interest" description="Disordered" evidence="10">
    <location>
        <begin position="595"/>
        <end position="621"/>
    </location>
</feature>
<dbReference type="SUPFAM" id="SSF52540">
    <property type="entry name" value="P-loop containing nucleoside triphosphate hydrolases"/>
    <property type="match status" value="2"/>
</dbReference>
<keyword evidence="9" id="KW-0472">Membrane</keyword>
<dbReference type="OrthoDB" id="8036461at2"/>
<dbReference type="Pfam" id="PF08352">
    <property type="entry name" value="oligo_HPY"/>
    <property type="match status" value="2"/>
</dbReference>
<dbReference type="SMART" id="SM00382">
    <property type="entry name" value="AAA"/>
    <property type="match status" value="2"/>
</dbReference>
<dbReference type="AlphaFoldDB" id="A0A7K0DLH3"/>
<dbReference type="RefSeq" id="WP_153340075.1">
    <property type="nucleotide sequence ID" value="NZ_WEGI01000003.1"/>
</dbReference>
<name>A0A7K0DLH3_9NOCA</name>
<evidence type="ECO:0000256" key="2">
    <source>
        <dbReference type="ARBA" id="ARBA00005417"/>
    </source>
</evidence>
<dbReference type="PROSITE" id="PS00211">
    <property type="entry name" value="ABC_TRANSPORTER_1"/>
    <property type="match status" value="2"/>
</dbReference>
<dbReference type="GO" id="GO:0015833">
    <property type="term" value="P:peptide transport"/>
    <property type="evidence" value="ECO:0007669"/>
    <property type="project" value="InterPro"/>
</dbReference>
<evidence type="ECO:0000256" key="4">
    <source>
        <dbReference type="ARBA" id="ARBA00022475"/>
    </source>
</evidence>
<comment type="caution">
    <text evidence="12">The sequence shown here is derived from an EMBL/GenBank/DDBJ whole genome shotgun (WGS) entry which is preliminary data.</text>
</comment>
<dbReference type="PANTHER" id="PTHR43297:SF14">
    <property type="entry name" value="ATPASE AAA-TYPE CORE DOMAIN-CONTAINING PROTEIN"/>
    <property type="match status" value="1"/>
</dbReference>
<evidence type="ECO:0000256" key="10">
    <source>
        <dbReference type="SAM" id="MobiDB-lite"/>
    </source>
</evidence>
<dbReference type="Proteomes" id="UP000431401">
    <property type="component" value="Unassembled WGS sequence"/>
</dbReference>
<keyword evidence="7 12" id="KW-0067">ATP-binding</keyword>
<dbReference type="InterPro" id="IPR050388">
    <property type="entry name" value="ABC_Ni/Peptide_Import"/>
</dbReference>
<organism evidence="12 13">
    <name type="scientific">Nocardia aurantia</name>
    <dbReference type="NCBI Taxonomy" id="2585199"/>
    <lineage>
        <taxon>Bacteria</taxon>
        <taxon>Bacillati</taxon>
        <taxon>Actinomycetota</taxon>
        <taxon>Actinomycetes</taxon>
        <taxon>Mycobacteriales</taxon>
        <taxon>Nocardiaceae</taxon>
        <taxon>Nocardia</taxon>
    </lineage>
</organism>
<evidence type="ECO:0000256" key="3">
    <source>
        <dbReference type="ARBA" id="ARBA00022448"/>
    </source>
</evidence>
<gene>
    <name evidence="12" type="ORF">NRB56_17030</name>
</gene>
<dbReference type="GO" id="GO:0016887">
    <property type="term" value="F:ATP hydrolysis activity"/>
    <property type="evidence" value="ECO:0007669"/>
    <property type="project" value="InterPro"/>
</dbReference>
<protein>
    <submittedName>
        <fullName evidence="12">Putative ABC transporter ATP-binding protein</fullName>
    </submittedName>
</protein>
<keyword evidence="5" id="KW-0997">Cell inner membrane</keyword>
<evidence type="ECO:0000259" key="11">
    <source>
        <dbReference type="PROSITE" id="PS50893"/>
    </source>
</evidence>
<accession>A0A7K0DLH3</accession>
<evidence type="ECO:0000256" key="5">
    <source>
        <dbReference type="ARBA" id="ARBA00022519"/>
    </source>
</evidence>
<evidence type="ECO:0000256" key="1">
    <source>
        <dbReference type="ARBA" id="ARBA00004202"/>
    </source>
</evidence>
<dbReference type="CDD" id="cd03257">
    <property type="entry name" value="ABC_NikE_OppD_transporters"/>
    <property type="match status" value="2"/>
</dbReference>
<dbReference type="Gene3D" id="3.40.50.300">
    <property type="entry name" value="P-loop containing nucleotide triphosphate hydrolases"/>
    <property type="match status" value="2"/>
</dbReference>
<dbReference type="EMBL" id="WEGI01000003">
    <property type="protein sequence ID" value="MQY26142.1"/>
    <property type="molecule type" value="Genomic_DNA"/>
</dbReference>
<dbReference type="InterPro" id="IPR027417">
    <property type="entry name" value="P-loop_NTPase"/>
</dbReference>
<comment type="similarity">
    <text evidence="2">Belongs to the ABC transporter superfamily.</text>
</comment>
<dbReference type="GO" id="GO:0005524">
    <property type="term" value="F:ATP binding"/>
    <property type="evidence" value="ECO:0007669"/>
    <property type="project" value="UniProtKB-KW"/>
</dbReference>
<dbReference type="NCBIfam" id="TIGR01727">
    <property type="entry name" value="oligo_HPY"/>
    <property type="match status" value="1"/>
</dbReference>
<keyword evidence="4" id="KW-1003">Cell membrane</keyword>
<feature type="domain" description="ABC transporter" evidence="11">
    <location>
        <begin position="356"/>
        <end position="594"/>
    </location>
</feature>
<evidence type="ECO:0000313" key="12">
    <source>
        <dbReference type="EMBL" id="MQY26142.1"/>
    </source>
</evidence>
<evidence type="ECO:0000256" key="6">
    <source>
        <dbReference type="ARBA" id="ARBA00022741"/>
    </source>
</evidence>
<evidence type="ECO:0000256" key="8">
    <source>
        <dbReference type="ARBA" id="ARBA00022967"/>
    </source>
</evidence>
<feature type="domain" description="ABC transporter" evidence="11">
    <location>
        <begin position="19"/>
        <end position="267"/>
    </location>
</feature>
<proteinExistence type="inferred from homology"/>
<evidence type="ECO:0000256" key="7">
    <source>
        <dbReference type="ARBA" id="ARBA00022840"/>
    </source>
</evidence>
<dbReference type="PROSITE" id="PS50893">
    <property type="entry name" value="ABC_TRANSPORTER_2"/>
    <property type="match status" value="2"/>
</dbReference>
<evidence type="ECO:0000313" key="13">
    <source>
        <dbReference type="Proteomes" id="UP000431401"/>
    </source>
</evidence>
<dbReference type="InterPro" id="IPR017871">
    <property type="entry name" value="ABC_transporter-like_CS"/>
</dbReference>
<keyword evidence="8" id="KW-1278">Translocase</keyword>
<dbReference type="InterPro" id="IPR003593">
    <property type="entry name" value="AAA+_ATPase"/>
</dbReference>